<evidence type="ECO:0000256" key="1">
    <source>
        <dbReference type="ARBA" id="ARBA00023117"/>
    </source>
</evidence>
<dbReference type="HOGENOM" id="CLU_129458_3_1_1"/>
<organism evidence="4">
    <name type="scientific">Capitella teleta</name>
    <name type="common">Polychaete worm</name>
    <dbReference type="NCBI Taxonomy" id="283909"/>
    <lineage>
        <taxon>Eukaryota</taxon>
        <taxon>Metazoa</taxon>
        <taxon>Spiralia</taxon>
        <taxon>Lophotrochozoa</taxon>
        <taxon>Annelida</taxon>
        <taxon>Polychaeta</taxon>
        <taxon>Sedentaria</taxon>
        <taxon>Scolecida</taxon>
        <taxon>Capitellidae</taxon>
        <taxon>Capitella</taxon>
    </lineage>
</organism>
<dbReference type="PROSITE" id="PS50014">
    <property type="entry name" value="BROMODOMAIN_2"/>
    <property type="match status" value="1"/>
</dbReference>
<evidence type="ECO:0000259" key="3">
    <source>
        <dbReference type="PROSITE" id="PS50014"/>
    </source>
</evidence>
<dbReference type="EnsemblMetazoa" id="CapteT111465">
    <property type="protein sequence ID" value="CapteP111465"/>
    <property type="gene ID" value="CapteG111465"/>
</dbReference>
<dbReference type="InterPro" id="IPR029614">
    <property type="entry name" value="CECR2"/>
</dbReference>
<keyword evidence="1 2" id="KW-0103">Bromodomain</keyword>
<evidence type="ECO:0000256" key="2">
    <source>
        <dbReference type="PROSITE-ProRule" id="PRU00035"/>
    </source>
</evidence>
<dbReference type="GO" id="GO:0006338">
    <property type="term" value="P:chromatin remodeling"/>
    <property type="evidence" value="ECO:0007669"/>
    <property type="project" value="InterPro"/>
</dbReference>
<reference evidence="5" key="3">
    <citation type="submission" date="2015-06" db="UniProtKB">
        <authorList>
            <consortium name="EnsemblMetazoa"/>
        </authorList>
    </citation>
    <scope>IDENTIFICATION</scope>
</reference>
<dbReference type="InterPro" id="IPR001487">
    <property type="entry name" value="Bromodomain"/>
</dbReference>
<name>R7U567_CAPTE</name>
<dbReference type="AlphaFoldDB" id="R7U567"/>
<proteinExistence type="predicted"/>
<dbReference type="EMBL" id="AMQN01001733">
    <property type="status" value="NOT_ANNOTATED_CDS"/>
    <property type="molecule type" value="Genomic_DNA"/>
</dbReference>
<protein>
    <recommendedName>
        <fullName evidence="3">Bromo domain-containing protein</fullName>
    </recommendedName>
</protein>
<evidence type="ECO:0000313" key="6">
    <source>
        <dbReference type="Proteomes" id="UP000014760"/>
    </source>
</evidence>
<dbReference type="PANTHER" id="PTHR47092">
    <property type="entry name" value="CAT EYE SYNDROME CRITICAL REGION PROTEIN 2"/>
    <property type="match status" value="1"/>
</dbReference>
<reference evidence="6" key="1">
    <citation type="submission" date="2012-12" db="EMBL/GenBank/DDBJ databases">
        <authorList>
            <person name="Hellsten U."/>
            <person name="Grimwood J."/>
            <person name="Chapman J.A."/>
            <person name="Shapiro H."/>
            <person name="Aerts A."/>
            <person name="Otillar R.P."/>
            <person name="Terry A.Y."/>
            <person name="Boore J.L."/>
            <person name="Simakov O."/>
            <person name="Marletaz F."/>
            <person name="Cho S.-J."/>
            <person name="Edsinger-Gonzales E."/>
            <person name="Havlak P."/>
            <person name="Kuo D.-H."/>
            <person name="Larsson T."/>
            <person name="Lv J."/>
            <person name="Arendt D."/>
            <person name="Savage R."/>
            <person name="Osoegawa K."/>
            <person name="de Jong P."/>
            <person name="Lindberg D.R."/>
            <person name="Seaver E.C."/>
            <person name="Weisblat D.A."/>
            <person name="Putnam N.H."/>
            <person name="Grigoriev I.V."/>
            <person name="Rokhsar D.S."/>
        </authorList>
    </citation>
    <scope>NUCLEOTIDE SEQUENCE</scope>
    <source>
        <strain evidence="6">I ESC-2004</strain>
    </source>
</reference>
<dbReference type="OMA" id="SIWEYVE"/>
<dbReference type="GO" id="GO:0090537">
    <property type="term" value="C:CERF complex"/>
    <property type="evidence" value="ECO:0007669"/>
    <property type="project" value="InterPro"/>
</dbReference>
<dbReference type="Gene3D" id="1.20.920.10">
    <property type="entry name" value="Bromodomain-like"/>
    <property type="match status" value="1"/>
</dbReference>
<dbReference type="SMART" id="SM00297">
    <property type="entry name" value="BROMO"/>
    <property type="match status" value="1"/>
</dbReference>
<evidence type="ECO:0000313" key="4">
    <source>
        <dbReference type="EMBL" id="ELU01500.1"/>
    </source>
</evidence>
<dbReference type="EMBL" id="KB305005">
    <property type="protein sequence ID" value="ELU01500.1"/>
    <property type="molecule type" value="Genomic_DNA"/>
</dbReference>
<evidence type="ECO:0000313" key="5">
    <source>
        <dbReference type="EnsemblMetazoa" id="CapteP111465"/>
    </source>
</evidence>
<dbReference type="PANTHER" id="PTHR47092:SF1">
    <property type="entry name" value="CHROMATIN REMODELING REGULATOR CECR2"/>
    <property type="match status" value="1"/>
</dbReference>
<gene>
    <name evidence="4" type="ORF">CAPTEDRAFT_111465</name>
</gene>
<dbReference type="OrthoDB" id="6162891at2759"/>
<feature type="domain" description="Bromo" evidence="3">
    <location>
        <begin position="5"/>
        <end position="75"/>
    </location>
</feature>
<reference evidence="4 6" key="2">
    <citation type="journal article" date="2013" name="Nature">
        <title>Insights into bilaterian evolution from three spiralian genomes.</title>
        <authorList>
            <person name="Simakov O."/>
            <person name="Marletaz F."/>
            <person name="Cho S.J."/>
            <person name="Edsinger-Gonzales E."/>
            <person name="Havlak P."/>
            <person name="Hellsten U."/>
            <person name="Kuo D.H."/>
            <person name="Larsson T."/>
            <person name="Lv J."/>
            <person name="Arendt D."/>
            <person name="Savage R."/>
            <person name="Osoegawa K."/>
            <person name="de Jong P."/>
            <person name="Grimwood J."/>
            <person name="Chapman J.A."/>
            <person name="Shapiro H."/>
            <person name="Aerts A."/>
            <person name="Otillar R.P."/>
            <person name="Terry A.Y."/>
            <person name="Boore J.L."/>
            <person name="Grigoriev I.V."/>
            <person name="Lindberg D.R."/>
            <person name="Seaver E.C."/>
            <person name="Weisblat D.A."/>
            <person name="Putnam N.H."/>
            <person name="Rokhsar D.S."/>
        </authorList>
    </citation>
    <scope>NUCLEOTIDE SEQUENCE</scope>
    <source>
        <strain evidence="4 6">I ESC-2004</strain>
    </source>
</reference>
<dbReference type="Pfam" id="PF00439">
    <property type="entry name" value="Bromodomain"/>
    <property type="match status" value="1"/>
</dbReference>
<sequence length="84" mass="10037">MECVKNHKEAWSFQDPVEEEMAPGYYEVIDEPMCLGMMEEKLNNFEYHRVQEFVNDFMLIVNNCRDFNGKDNGQSDWIVVWSVH</sequence>
<dbReference type="SUPFAM" id="SSF47370">
    <property type="entry name" value="Bromodomain"/>
    <property type="match status" value="1"/>
</dbReference>
<dbReference type="InterPro" id="IPR036427">
    <property type="entry name" value="Bromodomain-like_sf"/>
</dbReference>
<dbReference type="Proteomes" id="UP000014760">
    <property type="component" value="Unassembled WGS sequence"/>
</dbReference>
<dbReference type="PRINTS" id="PR00503">
    <property type="entry name" value="BROMODOMAIN"/>
</dbReference>
<dbReference type="STRING" id="283909.R7U567"/>
<accession>R7U567</accession>
<keyword evidence="6" id="KW-1185">Reference proteome</keyword>